<keyword evidence="10" id="KW-1185">Reference proteome</keyword>
<accession>A0ABT5L8D6</accession>
<feature type="binding site" evidence="5">
    <location>
        <begin position="136"/>
        <end position="137"/>
    </location>
    <ligand>
        <name>ATP</name>
        <dbReference type="ChEBI" id="CHEBI:30616"/>
    </ligand>
</feature>
<feature type="binding site" evidence="5">
    <location>
        <position position="202"/>
    </location>
    <ligand>
        <name>ATP</name>
        <dbReference type="ChEBI" id="CHEBI:30616"/>
    </ligand>
</feature>
<dbReference type="Gene3D" id="3.40.50.300">
    <property type="entry name" value="P-loop containing nucleotide triphosphate hydrolases"/>
    <property type="match status" value="1"/>
</dbReference>
<evidence type="ECO:0000256" key="3">
    <source>
        <dbReference type="ARBA" id="ARBA00022741"/>
    </source>
</evidence>
<dbReference type="InterPro" id="IPR000850">
    <property type="entry name" value="Adenylat/UMP-CMP_kin"/>
</dbReference>
<feature type="region of interest" description="NMP" evidence="5">
    <location>
        <begin position="30"/>
        <end position="59"/>
    </location>
</feature>
<keyword evidence="2 5" id="KW-0545">Nucleotide biosynthesis</keyword>
<dbReference type="PROSITE" id="PS00113">
    <property type="entry name" value="ADENYLATE_KINASE"/>
    <property type="match status" value="1"/>
</dbReference>
<feature type="binding site" evidence="5">
    <location>
        <position position="160"/>
    </location>
    <ligand>
        <name>AMP</name>
        <dbReference type="ChEBI" id="CHEBI:456215"/>
    </ligand>
</feature>
<dbReference type="InterPro" id="IPR027417">
    <property type="entry name" value="P-loop_NTPase"/>
</dbReference>
<dbReference type="SUPFAM" id="SSF52540">
    <property type="entry name" value="P-loop containing nucleoside triphosphate hydrolases"/>
    <property type="match status" value="1"/>
</dbReference>
<feature type="region of interest" description="LID" evidence="5">
    <location>
        <begin position="126"/>
        <end position="163"/>
    </location>
</feature>
<dbReference type="RefSeq" id="WP_273585150.1">
    <property type="nucleotide sequence ID" value="NZ_JANHJP010000002.1"/>
</dbReference>
<sequence>MNIILIGPPASGKGTQSLILAKHFNIRHISIGDIFRTNLKNKTELGQIVISYINKGLLVPNEITNSMISKYFNQEDLQKGFILDGYPRNLHQSYFLTEEFHKRNIFLTKVFYFNVCEKILEKRVMGRMVCPQCGEIYHKENRSPERYGFCNNDNTYLVQRKDDNLNTFKKRLSVYKKETLPLIDYYQQMNKLVEIKVEDNQKSIQDITKIILEQLSNIK</sequence>
<feature type="binding site" evidence="5">
    <location>
        <position position="153"/>
    </location>
    <ligand>
        <name>Zn(2+)</name>
        <dbReference type="ChEBI" id="CHEBI:29105"/>
        <note>structural</note>
    </ligand>
</feature>
<comment type="function">
    <text evidence="5">Catalyzes the reversible transfer of the terminal phosphate group between ATP and AMP. Plays an important role in cellular energy homeostasis and in adenine nucleotide metabolism.</text>
</comment>
<evidence type="ECO:0000256" key="1">
    <source>
        <dbReference type="ARBA" id="ARBA00022679"/>
    </source>
</evidence>
<feature type="binding site" evidence="5">
    <location>
        <position position="36"/>
    </location>
    <ligand>
        <name>AMP</name>
        <dbReference type="ChEBI" id="CHEBI:456215"/>
    </ligand>
</feature>
<feature type="binding site" evidence="5">
    <location>
        <position position="92"/>
    </location>
    <ligand>
        <name>AMP</name>
        <dbReference type="ChEBI" id="CHEBI:456215"/>
    </ligand>
</feature>
<comment type="pathway">
    <text evidence="5">Purine metabolism; AMP biosynthesis via salvage pathway; AMP from ADP: step 1/1.</text>
</comment>
<evidence type="ECO:0000256" key="4">
    <source>
        <dbReference type="ARBA" id="ARBA00022777"/>
    </source>
</evidence>
<evidence type="ECO:0000256" key="7">
    <source>
        <dbReference type="RuleBase" id="RU003331"/>
    </source>
</evidence>
<feature type="binding site" evidence="5">
    <location>
        <position position="171"/>
    </location>
    <ligand>
        <name>AMP</name>
        <dbReference type="ChEBI" id="CHEBI:456215"/>
    </ligand>
</feature>
<comment type="subunit">
    <text evidence="5 7">Monomer.</text>
</comment>
<evidence type="ECO:0000256" key="6">
    <source>
        <dbReference type="RuleBase" id="RU003330"/>
    </source>
</evidence>
<dbReference type="EMBL" id="JANHJP010000002">
    <property type="protein sequence ID" value="MDC9031927.1"/>
    <property type="molecule type" value="Genomic_DNA"/>
</dbReference>
<dbReference type="CDD" id="cd01428">
    <property type="entry name" value="ADK"/>
    <property type="match status" value="1"/>
</dbReference>
<feature type="domain" description="Adenylate kinase active site lid" evidence="8">
    <location>
        <begin position="127"/>
        <end position="162"/>
    </location>
</feature>
<reference evidence="9 10" key="1">
    <citation type="journal article" date="2023" name="Plant">
        <title>Draft Genome Sequence Resource of CBPPT1, a 'Candidatus Phytoplasma trifolii'-Related Strain Associated with Potato Purple Top Disease in the Columbia Basin, U.S.A.</title>
        <authorList>
            <person name="Wei W."/>
            <person name="Shao J."/>
            <person name="Bottner-Parker K.D."/>
            <person name="Zhao Y."/>
        </authorList>
    </citation>
    <scope>NUCLEOTIDE SEQUENCE [LARGE SCALE GENOMIC DNA]</scope>
    <source>
        <strain evidence="9 10">CBPPT1</strain>
    </source>
</reference>
<evidence type="ECO:0000313" key="10">
    <source>
        <dbReference type="Proteomes" id="UP001221763"/>
    </source>
</evidence>
<keyword evidence="5 7" id="KW-0067">ATP-binding</keyword>
<dbReference type="EC" id="2.7.4.3" evidence="5 7"/>
<feature type="binding site" evidence="5">
    <location>
        <position position="130"/>
    </location>
    <ligand>
        <name>Zn(2+)</name>
        <dbReference type="ChEBI" id="CHEBI:29105"/>
        <note>structural</note>
    </ligand>
</feature>
<dbReference type="Pfam" id="PF00406">
    <property type="entry name" value="ADK"/>
    <property type="match status" value="1"/>
</dbReference>
<comment type="domain">
    <text evidence="5">Consists of three domains, a large central CORE domain and two small peripheral domains, NMPbind and LID, which undergo movements during catalysis. The LID domain closes over the site of phosphoryl transfer upon ATP binding. Assembling and dissambling the active center during each catalytic cycle provides an effective means to prevent ATP hydrolysis. Some bacteria have evolved a zinc-coordinating structure that stabilizes the LID domain.</text>
</comment>
<keyword evidence="5" id="KW-0862">Zinc</keyword>
<keyword evidence="5" id="KW-0479">Metal-binding</keyword>
<evidence type="ECO:0000259" key="8">
    <source>
        <dbReference type="Pfam" id="PF05191"/>
    </source>
</evidence>
<dbReference type="Proteomes" id="UP001221763">
    <property type="component" value="Unassembled WGS sequence"/>
</dbReference>
<keyword evidence="4 5" id="KW-0418">Kinase</keyword>
<feature type="binding site" evidence="5">
    <location>
        <begin position="85"/>
        <end position="88"/>
    </location>
    <ligand>
        <name>AMP</name>
        <dbReference type="ChEBI" id="CHEBI:456215"/>
    </ligand>
</feature>
<comment type="similarity">
    <text evidence="5 6">Belongs to the adenylate kinase family.</text>
</comment>
<dbReference type="HAMAP" id="MF_00235">
    <property type="entry name" value="Adenylate_kinase_Adk"/>
    <property type="match status" value="1"/>
</dbReference>
<dbReference type="InterPro" id="IPR007862">
    <property type="entry name" value="Adenylate_kinase_lid-dom"/>
</dbReference>
<comment type="caution">
    <text evidence="9">The sequence shown here is derived from an EMBL/GenBank/DDBJ whole genome shotgun (WGS) entry which is preliminary data.</text>
</comment>
<dbReference type="Pfam" id="PF05191">
    <property type="entry name" value="ADK_lid"/>
    <property type="match status" value="1"/>
</dbReference>
<evidence type="ECO:0000256" key="2">
    <source>
        <dbReference type="ARBA" id="ARBA00022727"/>
    </source>
</evidence>
<keyword evidence="5" id="KW-0963">Cytoplasm</keyword>
<gene>
    <name evidence="5" type="primary">adk</name>
    <name evidence="9" type="ORF">M8044_000146</name>
</gene>
<comment type="catalytic activity">
    <reaction evidence="5 7">
        <text>AMP + ATP = 2 ADP</text>
        <dbReference type="Rhea" id="RHEA:12973"/>
        <dbReference type="ChEBI" id="CHEBI:30616"/>
        <dbReference type="ChEBI" id="CHEBI:456215"/>
        <dbReference type="ChEBI" id="CHEBI:456216"/>
        <dbReference type="EC" id="2.7.4.3"/>
    </reaction>
</comment>
<comment type="subcellular location">
    <subcellularLocation>
        <location evidence="5 7">Cytoplasm</location>
    </subcellularLocation>
</comment>
<dbReference type="NCBIfam" id="TIGR01351">
    <property type="entry name" value="adk"/>
    <property type="match status" value="1"/>
</dbReference>
<dbReference type="InterPro" id="IPR006259">
    <property type="entry name" value="Adenyl_kin_sub"/>
</dbReference>
<evidence type="ECO:0000313" key="9">
    <source>
        <dbReference type="EMBL" id="MDC9031927.1"/>
    </source>
</evidence>
<evidence type="ECO:0000256" key="5">
    <source>
        <dbReference type="HAMAP-Rule" id="MF_00235"/>
    </source>
</evidence>
<feature type="binding site" evidence="5">
    <location>
        <position position="127"/>
    </location>
    <ligand>
        <name>ATP</name>
        <dbReference type="ChEBI" id="CHEBI:30616"/>
    </ligand>
</feature>
<feature type="binding site" evidence="5">
    <location>
        <begin position="10"/>
        <end position="15"/>
    </location>
    <ligand>
        <name>ATP</name>
        <dbReference type="ChEBI" id="CHEBI:30616"/>
    </ligand>
</feature>
<proteinExistence type="inferred from homology"/>
<dbReference type="PANTHER" id="PTHR23359">
    <property type="entry name" value="NUCLEOTIDE KINASE"/>
    <property type="match status" value="1"/>
</dbReference>
<dbReference type="PRINTS" id="PR00094">
    <property type="entry name" value="ADENYLTKNASE"/>
</dbReference>
<protein>
    <recommendedName>
        <fullName evidence="5 7">Adenylate kinase</fullName>
        <shortName evidence="5">AK</shortName>
        <ecNumber evidence="5 7">2.7.4.3</ecNumber>
    </recommendedName>
    <alternativeName>
        <fullName evidence="5">ATP-AMP transphosphorylase</fullName>
    </alternativeName>
    <alternativeName>
        <fullName evidence="5">ATP:AMP phosphotransferase</fullName>
    </alternativeName>
    <alternativeName>
        <fullName evidence="5">Adenylate monophosphate kinase</fullName>
    </alternativeName>
</protein>
<dbReference type="InterPro" id="IPR033690">
    <property type="entry name" value="Adenylat_kinase_CS"/>
</dbReference>
<name>A0ABT5L8D6_9MOLU</name>
<dbReference type="GO" id="GO:0016301">
    <property type="term" value="F:kinase activity"/>
    <property type="evidence" value="ECO:0007669"/>
    <property type="project" value="UniProtKB-KW"/>
</dbReference>
<feature type="binding site" evidence="5">
    <location>
        <position position="133"/>
    </location>
    <ligand>
        <name>Zn(2+)</name>
        <dbReference type="ChEBI" id="CHEBI:29105"/>
        <note>structural</note>
    </ligand>
</feature>
<comment type="caution">
    <text evidence="5">Lacks conserved residue(s) required for the propagation of feature annotation.</text>
</comment>
<keyword evidence="1 5" id="KW-0808">Transferase</keyword>
<feature type="binding site" evidence="5">
    <location>
        <position position="150"/>
    </location>
    <ligand>
        <name>Zn(2+)</name>
        <dbReference type="ChEBI" id="CHEBI:29105"/>
        <note>structural</note>
    </ligand>
</feature>
<organism evidence="9 10">
    <name type="scientific">Columbia Basin potato purple top phytoplasma</name>
    <dbReference type="NCBI Taxonomy" id="307134"/>
    <lineage>
        <taxon>Bacteria</taxon>
        <taxon>Bacillati</taxon>
        <taxon>Mycoplasmatota</taxon>
        <taxon>Mollicutes</taxon>
        <taxon>Acholeplasmatales</taxon>
        <taxon>Acholeplasmataceae</taxon>
        <taxon>Candidatus Phytoplasma</taxon>
        <taxon>16SrVI (Clover proliferation group)</taxon>
    </lineage>
</organism>
<feature type="binding site" evidence="5">
    <location>
        <begin position="57"/>
        <end position="59"/>
    </location>
    <ligand>
        <name>AMP</name>
        <dbReference type="ChEBI" id="CHEBI:456215"/>
    </ligand>
</feature>
<keyword evidence="3 5" id="KW-0547">Nucleotide-binding</keyword>